<feature type="transmembrane region" description="Helical" evidence="1">
    <location>
        <begin position="110"/>
        <end position="132"/>
    </location>
</feature>
<dbReference type="EMBL" id="CP094358">
    <property type="protein sequence ID" value="UOB16965.1"/>
    <property type="molecule type" value="Genomic_DNA"/>
</dbReference>
<feature type="transmembrane region" description="Helical" evidence="1">
    <location>
        <begin position="57"/>
        <end position="78"/>
    </location>
</feature>
<evidence type="ECO:0000256" key="1">
    <source>
        <dbReference type="SAM" id="Phobius"/>
    </source>
</evidence>
<proteinExistence type="predicted"/>
<dbReference type="Proteomes" id="UP000831290">
    <property type="component" value="Chromosome"/>
</dbReference>
<organism evidence="2 3">
    <name type="scientific">Abyssalbus ytuae</name>
    <dbReference type="NCBI Taxonomy" id="2926907"/>
    <lineage>
        <taxon>Bacteria</taxon>
        <taxon>Pseudomonadati</taxon>
        <taxon>Bacteroidota</taxon>
        <taxon>Flavobacteriia</taxon>
        <taxon>Flavobacteriales</taxon>
        <taxon>Flavobacteriaceae</taxon>
        <taxon>Abyssalbus</taxon>
    </lineage>
</organism>
<dbReference type="AlphaFoldDB" id="A0A9E6ZMI4"/>
<dbReference type="KEGG" id="fbm:MQE35_14650"/>
<dbReference type="RefSeq" id="WP_255842223.1">
    <property type="nucleotide sequence ID" value="NZ_CP094358.1"/>
</dbReference>
<feature type="transmembrane region" description="Helical" evidence="1">
    <location>
        <begin position="12"/>
        <end position="30"/>
    </location>
</feature>
<protein>
    <recommendedName>
        <fullName evidence="4">Sugar transporter</fullName>
    </recommendedName>
</protein>
<feature type="transmembrane region" description="Helical" evidence="1">
    <location>
        <begin position="85"/>
        <end position="104"/>
    </location>
</feature>
<keyword evidence="1" id="KW-0472">Membrane</keyword>
<keyword evidence="1" id="KW-1133">Transmembrane helix</keyword>
<gene>
    <name evidence="2" type="ORF">MQE35_14650</name>
</gene>
<keyword evidence="3" id="KW-1185">Reference proteome</keyword>
<keyword evidence="1" id="KW-0812">Transmembrane</keyword>
<sequence>MNKKNSVPKWFWIVTCIALIWNLLGVYFFIQQLTMTQETLNSLPENQQLLYETMPSWVNIAFAMAVLGGTAGCIGLLLRQSWCIPLFIVSLIGILTQMYYSFFISNSYEVFGPGGLIMPVMIMIIALFLIFFSRMAKGRKWIE</sequence>
<evidence type="ECO:0000313" key="3">
    <source>
        <dbReference type="Proteomes" id="UP000831290"/>
    </source>
</evidence>
<accession>A0A9E6ZMI4</accession>
<name>A0A9E6ZMI4_9FLAO</name>
<evidence type="ECO:0008006" key="4">
    <source>
        <dbReference type="Google" id="ProtNLM"/>
    </source>
</evidence>
<reference evidence="2" key="1">
    <citation type="submission" date="2022-03" db="EMBL/GenBank/DDBJ databases">
        <title>Description of Abyssus ytuae gen. nov., sp. nov., a novel member of the family Flavobacteriaceae isolated from the sediment of Mariana Trench.</title>
        <authorList>
            <person name="Zhang J."/>
            <person name="Xu X."/>
        </authorList>
    </citation>
    <scope>NUCLEOTIDE SEQUENCE</scope>
    <source>
        <strain evidence="2">MT3330</strain>
    </source>
</reference>
<evidence type="ECO:0000313" key="2">
    <source>
        <dbReference type="EMBL" id="UOB16965.1"/>
    </source>
</evidence>